<reference evidence="3" key="1">
    <citation type="submission" date="2024-06" db="EMBL/GenBank/DDBJ databases">
        <title>Multi-omics analyses provide insights into the biosynthesis of the anticancer antibiotic pleurotin in Hohenbuehelia grisea.</title>
        <authorList>
            <person name="Weaver J.A."/>
            <person name="Alberti F."/>
        </authorList>
    </citation>
    <scope>NUCLEOTIDE SEQUENCE [LARGE SCALE GENOMIC DNA]</scope>
    <source>
        <strain evidence="3">T-177</strain>
    </source>
</reference>
<comment type="caution">
    <text evidence="2">The sequence shown here is derived from an EMBL/GenBank/DDBJ whole genome shotgun (WGS) entry which is preliminary data.</text>
</comment>
<feature type="compositionally biased region" description="Low complexity" evidence="1">
    <location>
        <begin position="385"/>
        <end position="406"/>
    </location>
</feature>
<evidence type="ECO:0000313" key="2">
    <source>
        <dbReference type="EMBL" id="KAL0945898.1"/>
    </source>
</evidence>
<accession>A0ABR3IRI8</accession>
<keyword evidence="3" id="KW-1185">Reference proteome</keyword>
<feature type="region of interest" description="Disordered" evidence="1">
    <location>
        <begin position="279"/>
        <end position="317"/>
    </location>
</feature>
<dbReference type="Proteomes" id="UP001556367">
    <property type="component" value="Unassembled WGS sequence"/>
</dbReference>
<proteinExistence type="predicted"/>
<evidence type="ECO:0000313" key="3">
    <source>
        <dbReference type="Proteomes" id="UP001556367"/>
    </source>
</evidence>
<sequence>MLVRYMCRDRIEAFRAMMRYTRAVLSGSSVLHFAIRDDHWQPADLDIYAPFGTGFNVVSWLVKREGYEVASDGLKSFTRRPKTTIRRTEGPYDWTTPFELEAVWIPSPPRNQTAIETPTQNFIFRVIKLRKPSSPHSIDIIESSKPSFLPPITRFHSSLVMNYITADSLVILYPSLTLRRIGILHSRNSHLSEYDENGAEEGAEEADEVESIAEVQEGLSLPVTARTQYVIEKYQRRRFTLYASPADRHRPCGAACPSLVREDGDPWSLTLEFSKEPRLPESTGAHWPAPNAGGSDPESVHISPAGITPSAETASTASVPTIVGEAEVPSDPSVAAITSPESPPNPGPSYVAEASPSPSDYGTAETPSAAEGSPVSAHSSLIAGSSPLIVSIPSSPQSSDPQGPSILSHPSPDDAGPLQPCPATVVPPADSGASRPMTDYELSLRPRLPRTMWKLLSVVPRAVTAPAERRRIARRRACANPSCPFFRWPSVYAQVYREMGEHDVAGLFSDSYED</sequence>
<protein>
    <submittedName>
        <fullName evidence="2">Uncharacterized protein</fullName>
    </submittedName>
</protein>
<gene>
    <name evidence="2" type="ORF">HGRIS_012182</name>
</gene>
<evidence type="ECO:0000256" key="1">
    <source>
        <dbReference type="SAM" id="MobiDB-lite"/>
    </source>
</evidence>
<feature type="region of interest" description="Disordered" evidence="1">
    <location>
        <begin position="330"/>
        <end position="436"/>
    </location>
</feature>
<dbReference type="EMBL" id="JASNQZ010000015">
    <property type="protein sequence ID" value="KAL0945898.1"/>
    <property type="molecule type" value="Genomic_DNA"/>
</dbReference>
<organism evidence="2 3">
    <name type="scientific">Hohenbuehelia grisea</name>
    <dbReference type="NCBI Taxonomy" id="104357"/>
    <lineage>
        <taxon>Eukaryota</taxon>
        <taxon>Fungi</taxon>
        <taxon>Dikarya</taxon>
        <taxon>Basidiomycota</taxon>
        <taxon>Agaricomycotina</taxon>
        <taxon>Agaricomycetes</taxon>
        <taxon>Agaricomycetidae</taxon>
        <taxon>Agaricales</taxon>
        <taxon>Pleurotineae</taxon>
        <taxon>Pleurotaceae</taxon>
        <taxon>Hohenbuehelia</taxon>
    </lineage>
</organism>
<name>A0ABR3IRI8_9AGAR</name>